<keyword evidence="2" id="KW-1185">Reference proteome</keyword>
<dbReference type="SUPFAM" id="SSF53098">
    <property type="entry name" value="Ribonuclease H-like"/>
    <property type="match status" value="1"/>
</dbReference>
<name>A0ABQ9H043_9NEOP</name>
<comment type="caution">
    <text evidence="1">The sequence shown here is derived from an EMBL/GenBank/DDBJ whole genome shotgun (WGS) entry which is preliminary data.</text>
</comment>
<dbReference type="Proteomes" id="UP001159363">
    <property type="component" value="Chromosome 7"/>
</dbReference>
<dbReference type="Gene3D" id="3.30.420.10">
    <property type="entry name" value="Ribonuclease H-like superfamily/Ribonuclease H"/>
    <property type="match status" value="1"/>
</dbReference>
<gene>
    <name evidence="1" type="ORF">PR048_022087</name>
</gene>
<dbReference type="InterPro" id="IPR036397">
    <property type="entry name" value="RNaseH_sf"/>
</dbReference>
<reference evidence="1 2" key="1">
    <citation type="submission" date="2023-02" db="EMBL/GenBank/DDBJ databases">
        <title>LHISI_Scaffold_Assembly.</title>
        <authorList>
            <person name="Stuart O.P."/>
            <person name="Cleave R."/>
            <person name="Magrath M.J.L."/>
            <person name="Mikheyev A.S."/>
        </authorList>
    </citation>
    <scope>NUCLEOTIDE SEQUENCE [LARGE SCALE GENOMIC DNA]</scope>
    <source>
        <strain evidence="1">Daus_M_001</strain>
        <tissue evidence="1">Leg muscle</tissue>
    </source>
</reference>
<dbReference type="InterPro" id="IPR012337">
    <property type="entry name" value="RNaseH-like_sf"/>
</dbReference>
<evidence type="ECO:0008006" key="3">
    <source>
        <dbReference type="Google" id="ProtNLM"/>
    </source>
</evidence>
<sequence>MVLIEMANVIKELKTIFSTHGVPKILRYNMPFNSHEFQCFAREWNFSVITSSPNYPRLNGSIEIFYNEGKIDVEYALFEHRNTPAIGSPYSPAQLLFNRLTLSTFPVHDNLLTPRFVSGFSDYQSHRNDVNKRNFDRTTRENHNFYKVQQVVFLKTNDDIWHPGVVVDYYDCPRSDIVKDLERKVFKRNINHVKHSLVKYCEREDSEHQMSNSDLQKCGEQSS</sequence>
<proteinExistence type="predicted"/>
<organism evidence="1 2">
    <name type="scientific">Dryococelus australis</name>
    <dbReference type="NCBI Taxonomy" id="614101"/>
    <lineage>
        <taxon>Eukaryota</taxon>
        <taxon>Metazoa</taxon>
        <taxon>Ecdysozoa</taxon>
        <taxon>Arthropoda</taxon>
        <taxon>Hexapoda</taxon>
        <taxon>Insecta</taxon>
        <taxon>Pterygota</taxon>
        <taxon>Neoptera</taxon>
        <taxon>Polyneoptera</taxon>
        <taxon>Phasmatodea</taxon>
        <taxon>Verophasmatodea</taxon>
        <taxon>Anareolatae</taxon>
        <taxon>Phasmatidae</taxon>
        <taxon>Eurycanthinae</taxon>
        <taxon>Dryococelus</taxon>
    </lineage>
</organism>
<dbReference type="InterPro" id="IPR050951">
    <property type="entry name" value="Retrovirus_Pol_polyprotein"/>
</dbReference>
<dbReference type="PANTHER" id="PTHR37984:SF7">
    <property type="entry name" value="INTEGRASE CATALYTIC DOMAIN-CONTAINING PROTEIN"/>
    <property type="match status" value="1"/>
</dbReference>
<dbReference type="EMBL" id="JARBHB010000008">
    <property type="protein sequence ID" value="KAJ8877632.1"/>
    <property type="molecule type" value="Genomic_DNA"/>
</dbReference>
<dbReference type="PANTHER" id="PTHR37984">
    <property type="entry name" value="PROTEIN CBG26694"/>
    <property type="match status" value="1"/>
</dbReference>
<protein>
    <recommendedName>
        <fullName evidence="3">Integrase catalytic domain-containing protein</fullName>
    </recommendedName>
</protein>
<accession>A0ABQ9H043</accession>
<evidence type="ECO:0000313" key="1">
    <source>
        <dbReference type="EMBL" id="KAJ8877632.1"/>
    </source>
</evidence>
<evidence type="ECO:0000313" key="2">
    <source>
        <dbReference type="Proteomes" id="UP001159363"/>
    </source>
</evidence>